<accession>A0A7Z1ILR5</accession>
<evidence type="ECO:0000313" key="1">
    <source>
        <dbReference type="EMBL" id="OZC35485.1"/>
    </source>
</evidence>
<name>A0A7Z1ILR5_9GAMM</name>
<dbReference type="EMBL" id="NEFY01000010">
    <property type="protein sequence ID" value="OZC35485.1"/>
    <property type="molecule type" value="Genomic_DNA"/>
</dbReference>
<organism evidence="1 2">
    <name type="scientific">Marinobacter vinifirmus</name>
    <dbReference type="NCBI Taxonomy" id="355591"/>
    <lineage>
        <taxon>Bacteria</taxon>
        <taxon>Pseudomonadati</taxon>
        <taxon>Pseudomonadota</taxon>
        <taxon>Gammaproteobacteria</taxon>
        <taxon>Pseudomonadales</taxon>
        <taxon>Marinobacteraceae</taxon>
        <taxon>Marinobacter</taxon>
    </lineage>
</organism>
<keyword evidence="2" id="KW-1185">Reference proteome</keyword>
<dbReference type="AlphaFoldDB" id="A0A7Z1ILR5"/>
<dbReference type="Proteomes" id="UP000216984">
    <property type="component" value="Unassembled WGS sequence"/>
</dbReference>
<proteinExistence type="predicted"/>
<comment type="caution">
    <text evidence="1">The sequence shown here is derived from an EMBL/GenBank/DDBJ whole genome shotgun (WGS) entry which is preliminary data.</text>
</comment>
<protein>
    <submittedName>
        <fullName evidence="1">Uncharacterized protein</fullName>
    </submittedName>
</protein>
<reference evidence="1 2" key="1">
    <citation type="submission" date="2017-06" db="EMBL/GenBank/DDBJ databases">
        <title>Draft genome sequence of the halophilic bacterium Marinobacter vinifirmus FB1.</title>
        <authorList>
            <person name="Stepanov V.G."/>
            <person name="Roberts D.J."/>
            <person name="Fox G.E."/>
        </authorList>
    </citation>
    <scope>NUCLEOTIDE SEQUENCE [LARGE SCALE GENOMIC DNA]</scope>
    <source>
        <strain evidence="1 2">FB1</strain>
    </source>
</reference>
<gene>
    <name evidence="1" type="ORF">B9Q17_07355</name>
</gene>
<sequence length="68" mass="7633">MLGFRFRFMRVPRFCKIRTSFAGSQKKMGNGRARAGLWGMAVLWLGADGAGKATGSRRFAPSLPRVWR</sequence>
<evidence type="ECO:0000313" key="2">
    <source>
        <dbReference type="Proteomes" id="UP000216984"/>
    </source>
</evidence>